<dbReference type="AlphaFoldDB" id="A0A1Y2ADJ4"/>
<keyword evidence="1" id="KW-0812">Transmembrane</keyword>
<feature type="transmembrane region" description="Helical" evidence="1">
    <location>
        <begin position="20"/>
        <end position="40"/>
    </location>
</feature>
<organism evidence="2 3">
    <name type="scientific">Neocallimastix californiae</name>
    <dbReference type="NCBI Taxonomy" id="1754190"/>
    <lineage>
        <taxon>Eukaryota</taxon>
        <taxon>Fungi</taxon>
        <taxon>Fungi incertae sedis</taxon>
        <taxon>Chytridiomycota</taxon>
        <taxon>Chytridiomycota incertae sedis</taxon>
        <taxon>Neocallimastigomycetes</taxon>
        <taxon>Neocallimastigales</taxon>
        <taxon>Neocallimastigaceae</taxon>
        <taxon>Neocallimastix</taxon>
    </lineage>
</organism>
<dbReference type="Proteomes" id="UP000193920">
    <property type="component" value="Unassembled WGS sequence"/>
</dbReference>
<gene>
    <name evidence="2" type="ORF">LY90DRAFT_516666</name>
</gene>
<keyword evidence="1" id="KW-1133">Transmembrane helix</keyword>
<dbReference type="EMBL" id="MCOG01000285">
    <property type="protein sequence ID" value="ORY20591.1"/>
    <property type="molecule type" value="Genomic_DNA"/>
</dbReference>
<accession>A0A1Y2ADJ4</accession>
<proteinExistence type="predicted"/>
<comment type="caution">
    <text evidence="2">The sequence shown here is derived from an EMBL/GenBank/DDBJ whole genome shotgun (WGS) entry which is preliminary data.</text>
</comment>
<evidence type="ECO:0000256" key="1">
    <source>
        <dbReference type="SAM" id="Phobius"/>
    </source>
</evidence>
<name>A0A1Y2ADJ4_9FUNG</name>
<evidence type="ECO:0000313" key="2">
    <source>
        <dbReference type="EMBL" id="ORY20591.1"/>
    </source>
</evidence>
<evidence type="ECO:0000313" key="3">
    <source>
        <dbReference type="Proteomes" id="UP000193920"/>
    </source>
</evidence>
<keyword evidence="1" id="KW-0472">Membrane</keyword>
<keyword evidence="3" id="KW-1185">Reference proteome</keyword>
<protein>
    <submittedName>
        <fullName evidence="2">Uncharacterized protein</fullName>
    </submittedName>
</protein>
<reference evidence="2 3" key="1">
    <citation type="submission" date="2016-08" db="EMBL/GenBank/DDBJ databases">
        <title>A Parts List for Fungal Cellulosomes Revealed by Comparative Genomics.</title>
        <authorList>
            <consortium name="DOE Joint Genome Institute"/>
            <person name="Haitjema C.H."/>
            <person name="Gilmore S.P."/>
            <person name="Henske J.K."/>
            <person name="Solomon K.V."/>
            <person name="De Groot R."/>
            <person name="Kuo A."/>
            <person name="Mondo S.J."/>
            <person name="Salamov A.A."/>
            <person name="Labutti K."/>
            <person name="Zhao Z."/>
            <person name="Chiniquy J."/>
            <person name="Barry K."/>
            <person name="Brewer H.M."/>
            <person name="Purvine S.O."/>
            <person name="Wright A.T."/>
            <person name="Boxma B."/>
            <person name="Van Alen T."/>
            <person name="Hackstein J.H."/>
            <person name="Baker S.E."/>
            <person name="Grigoriev I.V."/>
            <person name="O'Malley M.A."/>
        </authorList>
    </citation>
    <scope>NUCLEOTIDE SEQUENCE [LARGE SCALE GENOMIC DNA]</scope>
    <source>
        <strain evidence="2 3">G1</strain>
    </source>
</reference>
<sequence length="131" mass="15361">MYNLLLSKLFHRDLLFNSFNGILITIIHIGLQISTIVKIIKYITKAFEIKCTLFVSLENGTFLNTNIYMKYYVTYCFQNVYEILCNLLLSKCSIYLNYDNVYISNCELQPLLKLLNILLKHLKSNVPNLIH</sequence>